<dbReference type="PANTHER" id="PTHR30105">
    <property type="entry name" value="UNCHARACTERIZED YIBQ-RELATED"/>
    <property type="match status" value="1"/>
</dbReference>
<protein>
    <recommendedName>
        <fullName evidence="3">Divergent polysaccharide deacetylase family protein</fullName>
    </recommendedName>
</protein>
<comment type="caution">
    <text evidence="1">The sequence shown here is derived from an EMBL/GenBank/DDBJ whole genome shotgun (WGS) entry which is preliminary data.</text>
</comment>
<organism evidence="1 2">
    <name type="scientific">Gilliamella apicola</name>
    <dbReference type="NCBI Taxonomy" id="1196095"/>
    <lineage>
        <taxon>Bacteria</taxon>
        <taxon>Pseudomonadati</taxon>
        <taxon>Pseudomonadota</taxon>
        <taxon>Gammaproteobacteria</taxon>
        <taxon>Orbales</taxon>
        <taxon>Orbaceae</taxon>
        <taxon>Gilliamella</taxon>
    </lineage>
</organism>
<name>A0A2V4DS78_9GAMM</name>
<proteinExistence type="predicted"/>
<dbReference type="Gene3D" id="3.20.20.370">
    <property type="entry name" value="Glycoside hydrolase/deacetylase"/>
    <property type="match status" value="1"/>
</dbReference>
<sequence length="269" mass="30348">MIKHLFYLGILWLNVNSVFAAKLAVVIDDFGYRQHNEEQIISFTPNITIAVLPHSPNAKQIATRAHQHGNEVIIHLPMAPMGKQSLEKDTLFPDMTEAEVKRVLDEAVSSVPYAIGVNNHMGSLMTSDFDGMHKVMKALRHHALFFLDSKTIGKTQVKNTASDYNIAVVERDVFLDFQQTESAISQQFDLAVKIAQKNGHAIAIGHPYPETVNVLREKLANLPSNIELVKISQLITPLPPKHKPTLKYIFEKFKKRFEKLPNLNLVKPQ</sequence>
<evidence type="ECO:0000313" key="2">
    <source>
        <dbReference type="Proteomes" id="UP000247483"/>
    </source>
</evidence>
<gene>
    <name evidence="1" type="ORF">DKK79_12885</name>
</gene>
<dbReference type="EMBL" id="QGLP01000009">
    <property type="protein sequence ID" value="PXZ02791.1"/>
    <property type="molecule type" value="Genomic_DNA"/>
</dbReference>
<dbReference type="InterPro" id="IPR006837">
    <property type="entry name" value="Divergent_DAC"/>
</dbReference>
<evidence type="ECO:0008006" key="3">
    <source>
        <dbReference type="Google" id="ProtNLM"/>
    </source>
</evidence>
<evidence type="ECO:0000313" key="1">
    <source>
        <dbReference type="EMBL" id="PXZ02791.1"/>
    </source>
</evidence>
<dbReference type="InterPro" id="IPR011330">
    <property type="entry name" value="Glyco_hydro/deAcase_b/a-brl"/>
</dbReference>
<dbReference type="Proteomes" id="UP000247483">
    <property type="component" value="Unassembled WGS sequence"/>
</dbReference>
<accession>A0A2V4DS78</accession>
<dbReference type="GO" id="GO:0005975">
    <property type="term" value="P:carbohydrate metabolic process"/>
    <property type="evidence" value="ECO:0007669"/>
    <property type="project" value="InterPro"/>
</dbReference>
<dbReference type="RefSeq" id="WP_110424421.1">
    <property type="nucleotide sequence ID" value="NZ_QGLP01000009.1"/>
</dbReference>
<dbReference type="PANTHER" id="PTHR30105:SF2">
    <property type="entry name" value="DIVERGENT POLYSACCHARIDE DEACETYLASE SUPERFAMILY"/>
    <property type="match status" value="1"/>
</dbReference>
<dbReference type="Pfam" id="PF04748">
    <property type="entry name" value="Polysacc_deac_2"/>
    <property type="match status" value="1"/>
</dbReference>
<reference evidence="1 2" key="1">
    <citation type="submission" date="2018-05" db="EMBL/GenBank/DDBJ databases">
        <title>Reference genomes for bee gut microbiota database.</title>
        <authorList>
            <person name="Ellegaard K.M."/>
        </authorList>
    </citation>
    <scope>NUCLEOTIDE SEQUENCE [LARGE SCALE GENOMIC DNA]</scope>
    <source>
        <strain evidence="1 2">ESL0177</strain>
    </source>
</reference>
<dbReference type="CDD" id="cd10936">
    <property type="entry name" value="CE4_DAC2"/>
    <property type="match status" value="1"/>
</dbReference>
<dbReference type="AlphaFoldDB" id="A0A2V4DS78"/>
<dbReference type="SUPFAM" id="SSF88713">
    <property type="entry name" value="Glycoside hydrolase/deacetylase"/>
    <property type="match status" value="1"/>
</dbReference>